<dbReference type="InterPro" id="IPR002110">
    <property type="entry name" value="Ankyrin_rpt"/>
</dbReference>
<dbReference type="GO" id="GO:0044231">
    <property type="term" value="C:host cell presynaptic membrane"/>
    <property type="evidence" value="ECO:0007669"/>
    <property type="project" value="UniProtKB-KW"/>
</dbReference>
<evidence type="ECO:0000256" key="7">
    <source>
        <dbReference type="ARBA" id="ARBA00022699"/>
    </source>
</evidence>
<accession>A0A8X6P1S8</accession>
<keyword evidence="6" id="KW-0800">Toxin</keyword>
<evidence type="ECO:0000256" key="4">
    <source>
        <dbReference type="ARBA" id="ARBA00022525"/>
    </source>
</evidence>
<dbReference type="GO" id="GO:0006887">
    <property type="term" value="P:exocytosis"/>
    <property type="evidence" value="ECO:0007669"/>
    <property type="project" value="UniProtKB-KW"/>
</dbReference>
<dbReference type="OrthoDB" id="539213at2759"/>
<evidence type="ECO:0000256" key="6">
    <source>
        <dbReference type="ARBA" id="ARBA00022656"/>
    </source>
</evidence>
<dbReference type="GO" id="GO:0005576">
    <property type="term" value="C:extracellular region"/>
    <property type="evidence" value="ECO:0007669"/>
    <property type="project" value="UniProtKB-SubCell"/>
</dbReference>
<evidence type="ECO:0000256" key="8">
    <source>
        <dbReference type="ARBA" id="ARBA00023028"/>
    </source>
</evidence>
<dbReference type="GO" id="GO:0090729">
    <property type="term" value="F:toxin activity"/>
    <property type="evidence" value="ECO:0007669"/>
    <property type="project" value="UniProtKB-KW"/>
</dbReference>
<dbReference type="Gene3D" id="1.25.40.20">
    <property type="entry name" value="Ankyrin repeat-containing domain"/>
    <property type="match status" value="1"/>
</dbReference>
<comment type="caution">
    <text evidence="11">The sequence shown here is derived from an EMBL/GenBank/DDBJ whole genome shotgun (WGS) entry which is preliminary data.</text>
</comment>
<dbReference type="Proteomes" id="UP000887013">
    <property type="component" value="Unassembled WGS sequence"/>
</dbReference>
<keyword evidence="10" id="KW-0040">ANK repeat</keyword>
<evidence type="ECO:0000256" key="1">
    <source>
        <dbReference type="ARBA" id="ARBA00004175"/>
    </source>
</evidence>
<dbReference type="AlphaFoldDB" id="A0A8X6P1S8"/>
<sequence>MQQDGITALHIAVNNVKEDAIRLLLSRKADPFIPYGNLLDDISSGTKRQLAFMCKLQNVDLRRTSISDLPRLGQANTAIGYESIAAVNEMIIDNQKAMTRAIYIALSLSNGTVPLIVHKHLQYHKVSAQWIPKHFTPAHKLELIVNRE</sequence>
<keyword evidence="12" id="KW-1185">Reference proteome</keyword>
<keyword evidence="9" id="KW-0472">Membrane</keyword>
<proteinExistence type="predicted"/>
<keyword evidence="8" id="KW-0638">Presynaptic neurotoxin</keyword>
<dbReference type="EMBL" id="BMAW01110486">
    <property type="protein sequence ID" value="GFT43330.1"/>
    <property type="molecule type" value="Genomic_DNA"/>
</dbReference>
<dbReference type="GO" id="GO:0044218">
    <property type="term" value="C:other organism cell membrane"/>
    <property type="evidence" value="ECO:0007669"/>
    <property type="project" value="UniProtKB-KW"/>
</dbReference>
<comment type="subcellular location">
    <subcellularLocation>
        <location evidence="2">Secreted</location>
    </subcellularLocation>
    <subcellularLocation>
        <location evidence="1">Target cell membrane</location>
    </subcellularLocation>
</comment>
<reference evidence="11" key="1">
    <citation type="submission" date="2020-08" db="EMBL/GenBank/DDBJ databases">
        <title>Multicomponent nature underlies the extraordinary mechanical properties of spider dragline silk.</title>
        <authorList>
            <person name="Kono N."/>
            <person name="Nakamura H."/>
            <person name="Mori M."/>
            <person name="Yoshida Y."/>
            <person name="Ohtoshi R."/>
            <person name="Malay A.D."/>
            <person name="Moran D.A.P."/>
            <person name="Tomita M."/>
            <person name="Numata K."/>
            <person name="Arakawa K."/>
        </authorList>
    </citation>
    <scope>NUCLEOTIDE SEQUENCE</scope>
</reference>
<dbReference type="SMART" id="SM00248">
    <property type="entry name" value="ANK"/>
    <property type="match status" value="1"/>
</dbReference>
<evidence type="ECO:0000313" key="12">
    <source>
        <dbReference type="Proteomes" id="UP000887013"/>
    </source>
</evidence>
<keyword evidence="5" id="KW-1052">Target cell membrane</keyword>
<gene>
    <name evidence="11" type="ORF">NPIL_360971</name>
</gene>
<evidence type="ECO:0000256" key="3">
    <source>
        <dbReference type="ARBA" id="ARBA00022483"/>
    </source>
</evidence>
<evidence type="ECO:0000256" key="9">
    <source>
        <dbReference type="ARBA" id="ARBA00023298"/>
    </source>
</evidence>
<keyword evidence="9" id="KW-1053">Target membrane</keyword>
<dbReference type="PROSITE" id="PS50088">
    <property type="entry name" value="ANK_REPEAT"/>
    <property type="match status" value="1"/>
</dbReference>
<organism evidence="11 12">
    <name type="scientific">Nephila pilipes</name>
    <name type="common">Giant wood spider</name>
    <name type="synonym">Nephila maculata</name>
    <dbReference type="NCBI Taxonomy" id="299642"/>
    <lineage>
        <taxon>Eukaryota</taxon>
        <taxon>Metazoa</taxon>
        <taxon>Ecdysozoa</taxon>
        <taxon>Arthropoda</taxon>
        <taxon>Chelicerata</taxon>
        <taxon>Arachnida</taxon>
        <taxon>Araneae</taxon>
        <taxon>Araneomorphae</taxon>
        <taxon>Entelegynae</taxon>
        <taxon>Araneoidea</taxon>
        <taxon>Nephilidae</taxon>
        <taxon>Nephila</taxon>
    </lineage>
</organism>
<evidence type="ECO:0000313" key="11">
    <source>
        <dbReference type="EMBL" id="GFT43330.1"/>
    </source>
</evidence>
<evidence type="ECO:0000256" key="2">
    <source>
        <dbReference type="ARBA" id="ARBA00004613"/>
    </source>
</evidence>
<evidence type="ECO:0000256" key="5">
    <source>
        <dbReference type="ARBA" id="ARBA00022537"/>
    </source>
</evidence>
<dbReference type="PROSITE" id="PS50297">
    <property type="entry name" value="ANK_REP_REGION"/>
    <property type="match status" value="1"/>
</dbReference>
<evidence type="ECO:0000256" key="10">
    <source>
        <dbReference type="PROSITE-ProRule" id="PRU00023"/>
    </source>
</evidence>
<dbReference type="InterPro" id="IPR036770">
    <property type="entry name" value="Ankyrin_rpt-contain_sf"/>
</dbReference>
<keyword evidence="4" id="KW-0964">Secreted</keyword>
<protein>
    <submittedName>
        <fullName evidence="11">Uncharacterized protein</fullName>
    </submittedName>
</protein>
<keyword evidence="7" id="KW-0528">Neurotoxin</keyword>
<feature type="repeat" description="ANK" evidence="10">
    <location>
        <begin position="4"/>
        <end position="30"/>
    </location>
</feature>
<name>A0A8X6P1S8_NEPPI</name>
<dbReference type="Pfam" id="PF00023">
    <property type="entry name" value="Ank"/>
    <property type="match status" value="1"/>
</dbReference>
<keyword evidence="3" id="KW-0268">Exocytosis</keyword>